<organism evidence="1 2">
    <name type="scientific">Lasiodiplodia mahajangana</name>
    <dbReference type="NCBI Taxonomy" id="1108764"/>
    <lineage>
        <taxon>Eukaryota</taxon>
        <taxon>Fungi</taxon>
        <taxon>Dikarya</taxon>
        <taxon>Ascomycota</taxon>
        <taxon>Pezizomycotina</taxon>
        <taxon>Dothideomycetes</taxon>
        <taxon>Dothideomycetes incertae sedis</taxon>
        <taxon>Botryosphaeriales</taxon>
        <taxon>Botryosphaeriaceae</taxon>
        <taxon>Lasiodiplodia</taxon>
    </lineage>
</organism>
<sequence length="747" mass="81755">MTRLIDLLLLIGIGKVIAGTAKTIPAQTFQQCQKKTFNQLHGCPPGTIYVSQTDKSAKFQTIQGAISSLPNDTSSHIILIAPGIYTEQLNVTRQGPVTLLGVSDRPSHGEPYANISSDSTPENDVQIYWNSANHNASFPDNVYTGVLTVGPNLNATLTGSGPTGFPVPDNTPFGCTDFRAYNIDFRNEFAPYSDGPAHAVGVSRANAGFYSCGFYSWQDTVYIGKLGNAYFYDTVVAGQTDFLYGFGTLFIENSSLSLRSCGGGITAWKGTNTTFANKYGVYISDSQVLAANSSIAPVITDKCSLGRPWNALHRSLFINTYFDSSVLPTGYTAWSGQPNGNIGVNTTLAVYDVYGPGYDEEVEKAGNITAVFAKQDAKPYLRPVDVFMTPEGKQPNIKWIDSSLLFSSRIKCPPTKAKQKQKQQFYTIIISFSRASISVMPPPQGKRIVFTGGSGKAGRHVLPELLKRGHQILNLDLVPLPNPDGDGLNPDICTLKTDLTDSGQVFNALTTHFNFGGLNDGKPPGPPDVVIHFAAHARIMIVPDNECYKANVVSTYNVIEAASKLGVPKIIIASSETVYAVCFAEGDIDYDHFPLSEDDDVNPMDSYAISKLCGERVARGFARRFGNDIYALRIGNVVEPHEYARDFPRHVGQPGTRKRNAWSYIDARDLGQICDVCIRQDGLGFQVFNATNDTITTVEPTLKFLEREAPGTSITREMGEFEAPLSNKKIRDLGFKEEHNWRKYYSP</sequence>
<dbReference type="EMBL" id="JAPUUL010000197">
    <property type="protein sequence ID" value="KAJ8131976.1"/>
    <property type="molecule type" value="Genomic_DNA"/>
</dbReference>
<dbReference type="Proteomes" id="UP001153332">
    <property type="component" value="Unassembled WGS sequence"/>
</dbReference>
<name>A0ACC2JWS1_9PEZI</name>
<evidence type="ECO:0000313" key="2">
    <source>
        <dbReference type="Proteomes" id="UP001153332"/>
    </source>
</evidence>
<proteinExistence type="predicted"/>
<evidence type="ECO:0000313" key="1">
    <source>
        <dbReference type="EMBL" id="KAJ8131976.1"/>
    </source>
</evidence>
<accession>A0ACC2JWS1</accession>
<protein>
    <submittedName>
        <fullName evidence="1">Uncharacterized protein</fullName>
    </submittedName>
</protein>
<keyword evidence="2" id="KW-1185">Reference proteome</keyword>
<reference evidence="1" key="1">
    <citation type="submission" date="2022-12" db="EMBL/GenBank/DDBJ databases">
        <title>Genome Sequence of Lasiodiplodia mahajangana.</title>
        <authorList>
            <person name="Buettner E."/>
        </authorList>
    </citation>
    <scope>NUCLEOTIDE SEQUENCE</scope>
    <source>
        <strain evidence="1">VT137</strain>
    </source>
</reference>
<comment type="caution">
    <text evidence="1">The sequence shown here is derived from an EMBL/GenBank/DDBJ whole genome shotgun (WGS) entry which is preliminary data.</text>
</comment>
<gene>
    <name evidence="1" type="ORF">O1611_g1647</name>
</gene>